<dbReference type="GO" id="GO:0008270">
    <property type="term" value="F:zinc ion binding"/>
    <property type="evidence" value="ECO:0007669"/>
    <property type="project" value="UniProtKB-KW"/>
</dbReference>
<protein>
    <recommendedName>
        <fullName evidence="3">RING-type domain-containing protein</fullName>
    </recommendedName>
</protein>
<keyword evidence="5" id="KW-1185">Reference proteome</keyword>
<keyword evidence="1" id="KW-0479">Metal-binding</keyword>
<evidence type="ECO:0000256" key="1">
    <source>
        <dbReference type="PROSITE-ProRule" id="PRU00175"/>
    </source>
</evidence>
<dbReference type="Pfam" id="PF13639">
    <property type="entry name" value="zf-RING_2"/>
    <property type="match status" value="1"/>
</dbReference>
<dbReference type="EMBL" id="ML119107">
    <property type="protein sequence ID" value="RPB16828.1"/>
    <property type="molecule type" value="Genomic_DNA"/>
</dbReference>
<dbReference type="Gene3D" id="3.30.40.10">
    <property type="entry name" value="Zinc/RING finger domain, C3HC4 (zinc finger)"/>
    <property type="match status" value="1"/>
</dbReference>
<proteinExistence type="predicted"/>
<dbReference type="AlphaFoldDB" id="A0A3N4L4X2"/>
<feature type="domain" description="RING-type" evidence="3">
    <location>
        <begin position="112"/>
        <end position="157"/>
    </location>
</feature>
<dbReference type="Proteomes" id="UP000277580">
    <property type="component" value="Unassembled WGS sequence"/>
</dbReference>
<dbReference type="STRING" id="1392247.A0A3N4L4X2"/>
<accession>A0A3N4L4X2</accession>
<sequence length="184" mass="20350">MASYEDDHNICGPVTSQPPPRQRIDLSGFFATLDLANANSSGGGAAEDNEAPFRSLAAAFRELPDTPVMESLLQQLISEASDPGAKVQGVPDSFFDGLERVPKNKLKKDDTCSICNTAFLDDPYPLVVVLPCHTAHMFDLECIHPWLKLHSTCPLDRIDLLKKKEPIPPPVDDEEEEEWDENYG</sequence>
<gene>
    <name evidence="4" type="ORF">P167DRAFT_531768</name>
</gene>
<dbReference type="PROSITE" id="PS50089">
    <property type="entry name" value="ZF_RING_2"/>
    <property type="match status" value="1"/>
</dbReference>
<feature type="compositionally biased region" description="Acidic residues" evidence="2">
    <location>
        <begin position="171"/>
        <end position="184"/>
    </location>
</feature>
<evidence type="ECO:0000313" key="4">
    <source>
        <dbReference type="EMBL" id="RPB16828.1"/>
    </source>
</evidence>
<reference evidence="4 5" key="1">
    <citation type="journal article" date="2018" name="Nat. Ecol. Evol.">
        <title>Pezizomycetes genomes reveal the molecular basis of ectomycorrhizal truffle lifestyle.</title>
        <authorList>
            <person name="Murat C."/>
            <person name="Payen T."/>
            <person name="Noel B."/>
            <person name="Kuo A."/>
            <person name="Morin E."/>
            <person name="Chen J."/>
            <person name="Kohler A."/>
            <person name="Krizsan K."/>
            <person name="Balestrini R."/>
            <person name="Da Silva C."/>
            <person name="Montanini B."/>
            <person name="Hainaut M."/>
            <person name="Levati E."/>
            <person name="Barry K.W."/>
            <person name="Belfiori B."/>
            <person name="Cichocki N."/>
            <person name="Clum A."/>
            <person name="Dockter R.B."/>
            <person name="Fauchery L."/>
            <person name="Guy J."/>
            <person name="Iotti M."/>
            <person name="Le Tacon F."/>
            <person name="Lindquist E.A."/>
            <person name="Lipzen A."/>
            <person name="Malagnac F."/>
            <person name="Mello A."/>
            <person name="Molinier V."/>
            <person name="Miyauchi S."/>
            <person name="Poulain J."/>
            <person name="Riccioni C."/>
            <person name="Rubini A."/>
            <person name="Sitrit Y."/>
            <person name="Splivallo R."/>
            <person name="Traeger S."/>
            <person name="Wang M."/>
            <person name="Zifcakova L."/>
            <person name="Wipf D."/>
            <person name="Zambonelli A."/>
            <person name="Paolocci F."/>
            <person name="Nowrousian M."/>
            <person name="Ottonello S."/>
            <person name="Baldrian P."/>
            <person name="Spatafora J.W."/>
            <person name="Henrissat B."/>
            <person name="Nagy L.G."/>
            <person name="Aury J.M."/>
            <person name="Wincker P."/>
            <person name="Grigoriev I.V."/>
            <person name="Bonfante P."/>
            <person name="Martin F.M."/>
        </authorList>
    </citation>
    <scope>NUCLEOTIDE SEQUENCE [LARGE SCALE GENOMIC DNA]</scope>
    <source>
        <strain evidence="4 5">CCBAS932</strain>
    </source>
</reference>
<evidence type="ECO:0000256" key="2">
    <source>
        <dbReference type="SAM" id="MobiDB-lite"/>
    </source>
</evidence>
<name>A0A3N4L4X2_9PEZI</name>
<evidence type="ECO:0000313" key="5">
    <source>
        <dbReference type="Proteomes" id="UP000277580"/>
    </source>
</evidence>
<dbReference type="FunCoup" id="A0A3N4L4X2">
    <property type="interactions" value="8"/>
</dbReference>
<organism evidence="4 5">
    <name type="scientific">Morchella conica CCBAS932</name>
    <dbReference type="NCBI Taxonomy" id="1392247"/>
    <lineage>
        <taxon>Eukaryota</taxon>
        <taxon>Fungi</taxon>
        <taxon>Dikarya</taxon>
        <taxon>Ascomycota</taxon>
        <taxon>Pezizomycotina</taxon>
        <taxon>Pezizomycetes</taxon>
        <taxon>Pezizales</taxon>
        <taxon>Morchellaceae</taxon>
        <taxon>Morchella</taxon>
    </lineage>
</organism>
<dbReference type="InParanoid" id="A0A3N4L4X2"/>
<dbReference type="InterPro" id="IPR013083">
    <property type="entry name" value="Znf_RING/FYVE/PHD"/>
</dbReference>
<dbReference type="SUPFAM" id="SSF57850">
    <property type="entry name" value="RING/U-box"/>
    <property type="match status" value="1"/>
</dbReference>
<keyword evidence="1" id="KW-0862">Zinc</keyword>
<keyword evidence="1" id="KW-0863">Zinc-finger</keyword>
<feature type="region of interest" description="Disordered" evidence="2">
    <location>
        <begin position="1"/>
        <end position="23"/>
    </location>
</feature>
<dbReference type="InterPro" id="IPR001841">
    <property type="entry name" value="Znf_RING"/>
</dbReference>
<feature type="region of interest" description="Disordered" evidence="2">
    <location>
        <begin position="163"/>
        <end position="184"/>
    </location>
</feature>
<evidence type="ECO:0000259" key="3">
    <source>
        <dbReference type="PROSITE" id="PS50089"/>
    </source>
</evidence>
<dbReference type="OrthoDB" id="8062037at2759"/>